<dbReference type="HOGENOM" id="CLU_016455_5_2_0"/>
<name>C5CF01_KOSOT</name>
<dbReference type="EMBL" id="CP001634">
    <property type="protein sequence ID" value="ACR80270.1"/>
    <property type="molecule type" value="Genomic_DNA"/>
</dbReference>
<dbReference type="PANTHER" id="PTHR33392:SF6">
    <property type="entry name" value="POLYISOPRENYL-TEICHOIC ACID--PEPTIDOGLYCAN TEICHOIC ACID TRANSFERASE TAGU"/>
    <property type="match status" value="1"/>
</dbReference>
<protein>
    <submittedName>
        <fullName evidence="3">Cell envelope-related transcriptional attenuator</fullName>
    </submittedName>
</protein>
<dbReference type="Gene3D" id="3.40.630.190">
    <property type="entry name" value="LCP protein"/>
    <property type="match status" value="1"/>
</dbReference>
<gene>
    <name evidence="3" type="ordered locus">Kole_1580</name>
</gene>
<dbReference type="KEGG" id="kol:Kole_1580"/>
<evidence type="ECO:0000259" key="2">
    <source>
        <dbReference type="Pfam" id="PF03816"/>
    </source>
</evidence>
<dbReference type="STRING" id="521045.Kole_1580"/>
<dbReference type="PANTHER" id="PTHR33392">
    <property type="entry name" value="POLYISOPRENYL-TEICHOIC ACID--PEPTIDOGLYCAN TEICHOIC ACID TRANSFERASE TAGU"/>
    <property type="match status" value="1"/>
</dbReference>
<sequence>MAFSKLTCLIVLVGFLAFFVLLMSSTFLTSDDFQAKACDGFFLVLGIDSGGKHSFGGRTDFIAAVELYKGEGIKVINIPRDTLVVKDGEEHKINALYNNYGISTVLKTVEGLLNMDCIGYVIVDFNIVVKLTNFTGPIPVKIDNPMHYDDFQQDLHIHFEPGVYFLEGEDLLKYARFRHDSAGDLGRIERQREVIEKLLRKLLSLPPKELLKAVRFVFSETELDFSFPSVVKMLIGFLSGERQIHFSRLPVKIDEEGNVFPIIGMVDHASENSSADPRILVLNNIPGYQGALGNFSEIVSGQWKTRTGIDIDVFPDELPLEDFIPRKSYIFINSREDDVLENFRKAHPFHNAQIFRVYKLEGLKQYFEVVRWLASGRFYKSGYDAIVILGVSGK</sequence>
<dbReference type="NCBIfam" id="TIGR00350">
    <property type="entry name" value="lytR_cpsA_psr"/>
    <property type="match status" value="1"/>
</dbReference>
<organism evidence="3 4">
    <name type="scientific">Kosmotoga olearia (strain ATCC BAA-1733 / DSM 21960 / TBF 19.5.1)</name>
    <dbReference type="NCBI Taxonomy" id="521045"/>
    <lineage>
        <taxon>Bacteria</taxon>
        <taxon>Thermotogati</taxon>
        <taxon>Thermotogota</taxon>
        <taxon>Thermotogae</taxon>
        <taxon>Kosmotogales</taxon>
        <taxon>Kosmotogaceae</taxon>
        <taxon>Kosmotoga</taxon>
    </lineage>
</organism>
<dbReference type="InterPro" id="IPR050922">
    <property type="entry name" value="LytR/CpsA/Psr_CW_biosynth"/>
</dbReference>
<reference evidence="3 4" key="1">
    <citation type="submission" date="2009-06" db="EMBL/GenBank/DDBJ databases">
        <title>Complete sequence of Thermotogales bacterium TBF 19.5.1.</title>
        <authorList>
            <consortium name="US DOE Joint Genome Institute"/>
            <person name="Lucas S."/>
            <person name="Copeland A."/>
            <person name="Lapidus A."/>
            <person name="Glavina del Rio T."/>
            <person name="Tice H."/>
            <person name="Bruce D."/>
            <person name="Goodwin L."/>
            <person name="Pitluck S."/>
            <person name="Chertkov O."/>
            <person name="Brettin T."/>
            <person name="Detter J.C."/>
            <person name="Han C."/>
            <person name="Schmutz J."/>
            <person name="Larimer F."/>
            <person name="Land M."/>
            <person name="Hauser L."/>
            <person name="Kyrpides N."/>
            <person name="Ovchinnikova G."/>
            <person name="Noll K."/>
        </authorList>
    </citation>
    <scope>NUCLEOTIDE SEQUENCE [LARGE SCALE GENOMIC DNA]</scope>
    <source>
        <strain evidence="4">ATCC BAA-1733 / DSM 21960 / TBF 19.5.1</strain>
    </source>
</reference>
<reference evidence="3 4" key="2">
    <citation type="journal article" date="2011" name="J. Bacteriol.">
        <title>Genome Sequence of Kosmotoga olearia Strain TBF 19.5.1, a Thermophilic Bacterium with a Wide Growth Temperature Range, Isolated from the Troll B Oil Platform in the North Sea.</title>
        <authorList>
            <person name="Swithers K.S."/>
            <person name="Dipippo J.L."/>
            <person name="Bruce D.C."/>
            <person name="Detter C."/>
            <person name="Tapia R."/>
            <person name="Han S."/>
            <person name="Goodwin L.A."/>
            <person name="Han J."/>
            <person name="Woyke T."/>
            <person name="Pitluck S."/>
            <person name="Pennacchio L."/>
            <person name="Nolan M."/>
            <person name="Mikhailova N."/>
            <person name="Land M.L."/>
            <person name="Nesbo C.L."/>
            <person name="Gogarten J.P."/>
            <person name="Noll K.M."/>
        </authorList>
    </citation>
    <scope>NUCLEOTIDE SEQUENCE [LARGE SCALE GENOMIC DNA]</scope>
    <source>
        <strain evidence="4">ATCC BAA-1733 / DSM 21960 / TBF 19.5.1</strain>
    </source>
</reference>
<keyword evidence="4" id="KW-1185">Reference proteome</keyword>
<evidence type="ECO:0000256" key="1">
    <source>
        <dbReference type="ARBA" id="ARBA00006068"/>
    </source>
</evidence>
<dbReference type="AlphaFoldDB" id="C5CF01"/>
<dbReference type="Proteomes" id="UP000002382">
    <property type="component" value="Chromosome"/>
</dbReference>
<proteinExistence type="inferred from homology"/>
<evidence type="ECO:0000313" key="3">
    <source>
        <dbReference type="EMBL" id="ACR80270.1"/>
    </source>
</evidence>
<evidence type="ECO:0000313" key="4">
    <source>
        <dbReference type="Proteomes" id="UP000002382"/>
    </source>
</evidence>
<dbReference type="Pfam" id="PF03816">
    <property type="entry name" value="LytR_cpsA_psr"/>
    <property type="match status" value="1"/>
</dbReference>
<dbReference type="RefSeq" id="WP_015868915.1">
    <property type="nucleotide sequence ID" value="NC_012785.1"/>
</dbReference>
<feature type="domain" description="Cell envelope-related transcriptional attenuator" evidence="2">
    <location>
        <begin position="58"/>
        <end position="203"/>
    </location>
</feature>
<dbReference type="InterPro" id="IPR004474">
    <property type="entry name" value="LytR_CpsA_psr"/>
</dbReference>
<accession>C5CF01</accession>
<dbReference type="eggNOG" id="COG1316">
    <property type="taxonomic scope" value="Bacteria"/>
</dbReference>
<comment type="similarity">
    <text evidence="1">Belongs to the LytR/CpsA/Psr (LCP) family.</text>
</comment>
<dbReference type="OrthoDB" id="305468at2"/>